<dbReference type="EMBL" id="APGJ01000007">
    <property type="protein sequence ID" value="EYD70957.1"/>
    <property type="molecule type" value="Genomic_DNA"/>
</dbReference>
<organism evidence="2 3">
    <name type="scientific">Limimaricola hongkongensis DSM 17492</name>
    <dbReference type="NCBI Taxonomy" id="1122180"/>
    <lineage>
        <taxon>Bacteria</taxon>
        <taxon>Pseudomonadati</taxon>
        <taxon>Pseudomonadota</taxon>
        <taxon>Alphaproteobacteria</taxon>
        <taxon>Rhodobacterales</taxon>
        <taxon>Paracoccaceae</taxon>
        <taxon>Limimaricola</taxon>
    </lineage>
</organism>
<evidence type="ECO:0000313" key="2">
    <source>
        <dbReference type="EMBL" id="EYD70957.1"/>
    </source>
</evidence>
<keyword evidence="3" id="KW-1185">Reference proteome</keyword>
<dbReference type="HOGENOM" id="CLU_2753047_0_0_5"/>
<accession>A0A017H8Z5</accession>
<evidence type="ECO:0000313" key="3">
    <source>
        <dbReference type="Proteomes" id="UP000025047"/>
    </source>
</evidence>
<feature type="region of interest" description="Disordered" evidence="1">
    <location>
        <begin position="1"/>
        <end position="60"/>
    </location>
</feature>
<proteinExistence type="predicted"/>
<name>A0A017H8Z5_9RHOB</name>
<feature type="compositionally biased region" description="Low complexity" evidence="1">
    <location>
        <begin position="41"/>
        <end position="52"/>
    </location>
</feature>
<dbReference type="AlphaFoldDB" id="A0A017H8Z5"/>
<protein>
    <submittedName>
        <fullName evidence="2">Uncharacterized protein</fullName>
    </submittedName>
</protein>
<comment type="caution">
    <text evidence="2">The sequence shown here is derived from an EMBL/GenBank/DDBJ whole genome shotgun (WGS) entry which is preliminary data.</text>
</comment>
<sequence length="70" mass="7520">MAEAQTGAQFIEETGGQTHAHNIGPGAGQVQNPRRVRPINSRARTLSTSTRATPPPHRVGPFGICVFAEW</sequence>
<dbReference type="Proteomes" id="UP000025047">
    <property type="component" value="Unassembled WGS sequence"/>
</dbReference>
<evidence type="ECO:0000256" key="1">
    <source>
        <dbReference type="SAM" id="MobiDB-lite"/>
    </source>
</evidence>
<gene>
    <name evidence="2" type="ORF">Lokhon_02601</name>
</gene>
<reference evidence="2 3" key="1">
    <citation type="submission" date="2013-03" db="EMBL/GenBank/DDBJ databases">
        <authorList>
            <person name="Fiebig A."/>
            <person name="Goeker M."/>
            <person name="Klenk H.-P.P."/>
        </authorList>
    </citation>
    <scope>NUCLEOTIDE SEQUENCE [LARGE SCALE GENOMIC DNA]</scope>
    <source>
        <strain evidence="2 3">DSM 17492</strain>
    </source>
</reference>